<dbReference type="InterPro" id="IPR011766">
    <property type="entry name" value="TPP_enzyme_TPP-bd"/>
</dbReference>
<dbReference type="Gene3D" id="3.40.50.970">
    <property type="match status" value="1"/>
</dbReference>
<organism evidence="3 4">
    <name type="scientific">Vibrio marisflavi CECT 7928</name>
    <dbReference type="NCBI Taxonomy" id="634439"/>
    <lineage>
        <taxon>Bacteria</taxon>
        <taxon>Pseudomonadati</taxon>
        <taxon>Pseudomonadota</taxon>
        <taxon>Gammaproteobacteria</taxon>
        <taxon>Vibrionales</taxon>
        <taxon>Vibrionaceae</taxon>
        <taxon>Vibrio</taxon>
    </lineage>
</organism>
<keyword evidence="1 3" id="KW-0560">Oxidoreductase</keyword>
<keyword evidence="4" id="KW-1185">Reference proteome</keyword>
<dbReference type="PANTHER" id="PTHR48084:SF4">
    <property type="entry name" value="2-OXOGLUTARATE OXIDOREDUCTASE SUBUNIT KORB"/>
    <property type="match status" value="1"/>
</dbReference>
<reference evidence="3" key="1">
    <citation type="submission" date="2021-11" db="EMBL/GenBank/DDBJ databases">
        <authorList>
            <person name="Rodrigo-Torres L."/>
            <person name="Arahal R. D."/>
            <person name="Lucena T."/>
        </authorList>
    </citation>
    <scope>NUCLEOTIDE SEQUENCE</scope>
    <source>
        <strain evidence="3">CECT 7928</strain>
    </source>
</reference>
<proteinExistence type="predicted"/>
<dbReference type="PANTHER" id="PTHR48084">
    <property type="entry name" value="2-OXOGLUTARATE OXIDOREDUCTASE SUBUNIT KORB-RELATED"/>
    <property type="match status" value="1"/>
</dbReference>
<name>A0ABM9A1A5_9VIBR</name>
<dbReference type="EMBL" id="CAKLDM010000001">
    <property type="protein sequence ID" value="CAH0536800.1"/>
    <property type="molecule type" value="Genomic_DNA"/>
</dbReference>
<dbReference type="SUPFAM" id="SSF52518">
    <property type="entry name" value="Thiamin diphosphate-binding fold (THDP-binding)"/>
    <property type="match status" value="1"/>
</dbReference>
<feature type="domain" description="Thiamine pyrophosphate enzyme TPP-binding" evidence="2">
    <location>
        <begin position="48"/>
        <end position="195"/>
    </location>
</feature>
<comment type="caution">
    <text evidence="3">The sequence shown here is derived from an EMBL/GenBank/DDBJ whole genome shotgun (WGS) entry which is preliminary data.</text>
</comment>
<protein>
    <submittedName>
        <fullName evidence="3">2-oxoglutarate oxidoreductase subunit KorB</fullName>
        <ecNumber evidence="3">1.2.7.3</ecNumber>
    </submittedName>
</protein>
<gene>
    <name evidence="3" type="primary">korB</name>
    <name evidence="3" type="ORF">VMF7928_00690</name>
</gene>
<sequence length="321" mass="35305">MLNRKDFVSSQEVKWCQGCGDFNVLKTMQSVLAKAGKTKHNTVFISGIGCSSRFPYYMDTYGFHTIHGRAPTIATGVKAVNPELDVWVVTGDGDALSIGGNHFIHAIRRNQDIKILLFNNEIYGLTKGQYSPTSAQGCVSKSSPAGSIDYPLRPLTIAAASNASFIARTSDNDPKHMTAVFEAAAKHKGCAVIEILQNCVIFNDKVHEPYNGPKQRKEHLLYLEHNEPMVFGENKALKLSGLTPTVTDDNDNSVLTHDASTGDTSLAYMLANLSYPDFPVPVGIFHQSSRTTYDQLLHSEQQKTLTSSKLMTLLEKDSYVL</sequence>
<dbReference type="CDD" id="cd03375">
    <property type="entry name" value="TPP_OGFOR"/>
    <property type="match status" value="1"/>
</dbReference>
<dbReference type="GO" id="GO:0047553">
    <property type="term" value="F:2-oxoglutarate synthase activity"/>
    <property type="evidence" value="ECO:0007669"/>
    <property type="project" value="UniProtKB-EC"/>
</dbReference>
<evidence type="ECO:0000313" key="3">
    <source>
        <dbReference type="EMBL" id="CAH0536800.1"/>
    </source>
</evidence>
<dbReference type="InterPro" id="IPR051457">
    <property type="entry name" value="2-oxoacid:Fd_oxidoreductase"/>
</dbReference>
<dbReference type="InterPro" id="IPR029061">
    <property type="entry name" value="THDP-binding"/>
</dbReference>
<dbReference type="EC" id="1.2.7.3" evidence="3"/>
<dbReference type="Pfam" id="PF02775">
    <property type="entry name" value="TPP_enzyme_C"/>
    <property type="match status" value="1"/>
</dbReference>
<accession>A0ABM9A1A5</accession>
<evidence type="ECO:0000313" key="4">
    <source>
        <dbReference type="Proteomes" id="UP000838748"/>
    </source>
</evidence>
<dbReference type="Proteomes" id="UP000838748">
    <property type="component" value="Unassembled WGS sequence"/>
</dbReference>
<evidence type="ECO:0000259" key="2">
    <source>
        <dbReference type="Pfam" id="PF02775"/>
    </source>
</evidence>
<evidence type="ECO:0000256" key="1">
    <source>
        <dbReference type="ARBA" id="ARBA00023002"/>
    </source>
</evidence>